<dbReference type="InterPro" id="IPR036264">
    <property type="entry name" value="Bact_exopeptidase_dim_dom"/>
</dbReference>
<gene>
    <name evidence="2" type="ORF">METZ01_LOCUS246416</name>
</gene>
<organism evidence="2">
    <name type="scientific">marine metagenome</name>
    <dbReference type="NCBI Taxonomy" id="408172"/>
    <lineage>
        <taxon>unclassified sequences</taxon>
        <taxon>metagenomes</taxon>
        <taxon>ecological metagenomes</taxon>
    </lineage>
</organism>
<dbReference type="InterPro" id="IPR002933">
    <property type="entry name" value="Peptidase_M20"/>
</dbReference>
<feature type="non-terminal residue" evidence="2">
    <location>
        <position position="1"/>
    </location>
</feature>
<dbReference type="PANTHER" id="PTHR32494">
    <property type="entry name" value="ALLANTOATE DEIMINASE-RELATED"/>
    <property type="match status" value="1"/>
</dbReference>
<reference evidence="2" key="1">
    <citation type="submission" date="2018-05" db="EMBL/GenBank/DDBJ databases">
        <authorList>
            <person name="Lanie J.A."/>
            <person name="Ng W.-L."/>
            <person name="Kazmierczak K.M."/>
            <person name="Andrzejewski T.M."/>
            <person name="Davidsen T.M."/>
            <person name="Wayne K.J."/>
            <person name="Tettelin H."/>
            <person name="Glass J.I."/>
            <person name="Rusch D."/>
            <person name="Podicherti R."/>
            <person name="Tsui H.-C.T."/>
            <person name="Winkler M.E."/>
        </authorList>
    </citation>
    <scope>NUCLEOTIDE SEQUENCE</scope>
</reference>
<keyword evidence="1" id="KW-0378">Hydrolase</keyword>
<protein>
    <recommendedName>
        <fullName evidence="3">Peptidase M20 dimerisation domain-containing protein</fullName>
    </recommendedName>
</protein>
<dbReference type="SUPFAM" id="SSF55031">
    <property type="entry name" value="Bacterial exopeptidase dimerisation domain"/>
    <property type="match status" value="1"/>
</dbReference>
<name>A0A382I2L5_9ZZZZ</name>
<sequence>HDSINTIPGEVFFTIDMRHPDPAVLSGLDQNLRNLVEKVCREEKLEPEINLIWEAPTVTFDQECVGNVRDAAKSLGYSCQEIVSGAGHDACQMSHVVPTGMIFIPCKDGVSHNEIESAEPEHITSGANVLLHAMLQSAN</sequence>
<dbReference type="Pfam" id="PF01546">
    <property type="entry name" value="Peptidase_M20"/>
    <property type="match status" value="1"/>
</dbReference>
<evidence type="ECO:0000313" key="2">
    <source>
        <dbReference type="EMBL" id="SVB93562.1"/>
    </source>
</evidence>
<dbReference type="EMBL" id="UINC01064675">
    <property type="protein sequence ID" value="SVB93562.1"/>
    <property type="molecule type" value="Genomic_DNA"/>
</dbReference>
<dbReference type="InterPro" id="IPR010158">
    <property type="entry name" value="Amidase_Cbmase"/>
</dbReference>
<dbReference type="AlphaFoldDB" id="A0A382I2L5"/>
<dbReference type="Gene3D" id="3.40.630.10">
    <property type="entry name" value="Zn peptidases"/>
    <property type="match status" value="1"/>
</dbReference>
<evidence type="ECO:0008006" key="3">
    <source>
        <dbReference type="Google" id="ProtNLM"/>
    </source>
</evidence>
<dbReference type="Gene3D" id="3.30.70.360">
    <property type="match status" value="1"/>
</dbReference>
<accession>A0A382I2L5</accession>
<evidence type="ECO:0000256" key="1">
    <source>
        <dbReference type="ARBA" id="ARBA00022801"/>
    </source>
</evidence>
<dbReference type="GO" id="GO:0016813">
    <property type="term" value="F:hydrolase activity, acting on carbon-nitrogen (but not peptide) bonds, in linear amidines"/>
    <property type="evidence" value="ECO:0007669"/>
    <property type="project" value="InterPro"/>
</dbReference>
<proteinExistence type="predicted"/>
<dbReference type="SUPFAM" id="SSF53187">
    <property type="entry name" value="Zn-dependent exopeptidases"/>
    <property type="match status" value="1"/>
</dbReference>
<dbReference type="PANTHER" id="PTHR32494:SF5">
    <property type="entry name" value="ALLANTOATE AMIDOHYDROLASE"/>
    <property type="match status" value="1"/>
</dbReference>